<sequence>MALILSECRLPFRRGPDFPPLRGIGAHFARQLVDETVLEGYTALVVGDLTYSSPKRLEGVIWAITYRRKWVRTKRCRDHKRDQRMFENVLRFGKGITLAEMGRSRWWKLLAKWKERSPSRG</sequence>
<dbReference type="GeneID" id="42033135"/>
<dbReference type="Proteomes" id="UP000030685">
    <property type="component" value="Unassembled WGS sequence"/>
</dbReference>
<dbReference type="RefSeq" id="XP_031061894.1">
    <property type="nucleotide sequence ID" value="XM_031207760.1"/>
</dbReference>
<accession>X0JU28</accession>
<dbReference type="AlphaFoldDB" id="X0JU28"/>
<dbReference type="EMBL" id="JH658283">
    <property type="protein sequence ID" value="EXL99806.1"/>
    <property type="molecule type" value="Genomic_DNA"/>
</dbReference>
<dbReference type="VEuPathDB" id="FungiDB:FOIG_07960"/>
<dbReference type="RefSeq" id="XP_031061896.1">
    <property type="nucleotide sequence ID" value="XM_031207762.1"/>
</dbReference>
<dbReference type="EMBL" id="JH658283">
    <property type="protein sequence ID" value="EXL99804.1"/>
    <property type="molecule type" value="Genomic_DNA"/>
</dbReference>
<gene>
    <name evidence="1" type="ORF">FOIG_07960</name>
</gene>
<dbReference type="HOGENOM" id="CLU_2038178_0_0_1"/>
<reference evidence="1" key="1">
    <citation type="submission" date="2011-11" db="EMBL/GenBank/DDBJ databases">
        <title>The Genome Sequence of Fusarium oxysporum II5.</title>
        <authorList>
            <consortium name="The Broad Institute Genome Sequencing Platform"/>
            <person name="Ma L.-J."/>
            <person name="Gale L.R."/>
            <person name="Schwartz D.C."/>
            <person name="Zhou S."/>
            <person name="Corby-Kistler H."/>
            <person name="Young S.K."/>
            <person name="Zeng Q."/>
            <person name="Gargeya S."/>
            <person name="Fitzgerald M."/>
            <person name="Haas B."/>
            <person name="Abouelleil A."/>
            <person name="Alvarado L."/>
            <person name="Arachchi H.M."/>
            <person name="Berlin A."/>
            <person name="Brown A."/>
            <person name="Chapman S.B."/>
            <person name="Chen Z."/>
            <person name="Dunbar C."/>
            <person name="Freedman E."/>
            <person name="Gearin G."/>
            <person name="Goldberg J."/>
            <person name="Griggs A."/>
            <person name="Gujja S."/>
            <person name="Heiman D."/>
            <person name="Howarth C."/>
            <person name="Larson L."/>
            <person name="Lui A."/>
            <person name="MacDonald P.J.P."/>
            <person name="Montmayeur A."/>
            <person name="Murphy C."/>
            <person name="Neiman D."/>
            <person name="Pearson M."/>
            <person name="Priest M."/>
            <person name="Roberts A."/>
            <person name="Saif S."/>
            <person name="Shea T."/>
            <person name="Shenoy N."/>
            <person name="Sisk P."/>
            <person name="Stolte C."/>
            <person name="Sykes S."/>
            <person name="Wortman J."/>
            <person name="Nusbaum C."/>
            <person name="Birren B."/>
        </authorList>
    </citation>
    <scope>NUCLEOTIDE SEQUENCE [LARGE SCALE GENOMIC DNA]</scope>
    <source>
        <strain evidence="1">54006</strain>
    </source>
</reference>
<organism evidence="1">
    <name type="scientific">Fusarium odoratissimum (strain NRRL 54006)</name>
    <dbReference type="NCBI Taxonomy" id="1089451"/>
    <lineage>
        <taxon>Eukaryota</taxon>
        <taxon>Fungi</taxon>
        <taxon>Dikarya</taxon>
        <taxon>Ascomycota</taxon>
        <taxon>Pezizomycotina</taxon>
        <taxon>Sordariomycetes</taxon>
        <taxon>Hypocreomycetidae</taxon>
        <taxon>Hypocreales</taxon>
        <taxon>Nectriaceae</taxon>
        <taxon>Fusarium</taxon>
        <taxon>Fusarium oxysporum species complex</taxon>
        <taxon>Fusarium oxysporum f. sp. cubense (strain race 4)</taxon>
    </lineage>
</organism>
<dbReference type="EMBL" id="JH658283">
    <property type="protein sequence ID" value="EXL99805.1"/>
    <property type="molecule type" value="Genomic_DNA"/>
</dbReference>
<name>X0JU28_FUSO5</name>
<evidence type="ECO:0000313" key="1">
    <source>
        <dbReference type="EMBL" id="EXL99805.1"/>
    </source>
</evidence>
<proteinExistence type="predicted"/>
<dbReference type="RefSeq" id="XP_031061898.1">
    <property type="nucleotide sequence ID" value="XM_031207764.1"/>
</dbReference>
<protein>
    <submittedName>
        <fullName evidence="1">Uncharacterized protein</fullName>
    </submittedName>
</protein>
<dbReference type="RefSeq" id="XP_031061897.1">
    <property type="nucleotide sequence ID" value="XM_031207763.1"/>
</dbReference>
<dbReference type="EMBL" id="JH658283">
    <property type="protein sequence ID" value="EXL99807.1"/>
    <property type="molecule type" value="Genomic_DNA"/>
</dbReference>
<dbReference type="EMBL" id="JH658283">
    <property type="protein sequence ID" value="EXL99808.1"/>
    <property type="molecule type" value="Genomic_DNA"/>
</dbReference>
<dbReference type="RefSeq" id="XP_031061895.1">
    <property type="nucleotide sequence ID" value="XM_031207761.1"/>
</dbReference>
<reference evidence="1" key="2">
    <citation type="submission" date="2012-05" db="EMBL/GenBank/DDBJ databases">
        <title>The Genome Annotation of Fusarium oxysporum II5.</title>
        <authorList>
            <consortium name="The Broad Institute Genomics Platform"/>
            <person name="Ma L.-J."/>
            <person name="Corby-Kistler H."/>
            <person name="Broz K."/>
            <person name="Gale L.R."/>
            <person name="Jonkers W."/>
            <person name="O'Donnell K."/>
            <person name="Ploetz R."/>
            <person name="Steinberg C."/>
            <person name="Schwartz D.C."/>
            <person name="VanEtten H."/>
            <person name="Zhou S."/>
            <person name="Young S.K."/>
            <person name="Zeng Q."/>
            <person name="Gargeya S."/>
            <person name="Fitzgerald M."/>
            <person name="Abouelleil A."/>
            <person name="Alvarado L."/>
            <person name="Chapman S.B."/>
            <person name="Gainer-Dewar J."/>
            <person name="Goldberg J."/>
            <person name="Griggs A."/>
            <person name="Gujja S."/>
            <person name="Hansen M."/>
            <person name="Howarth C."/>
            <person name="Imamovic A."/>
            <person name="Ireland A."/>
            <person name="Larimer J."/>
            <person name="McCowan C."/>
            <person name="Murphy C."/>
            <person name="Pearson M."/>
            <person name="Poon T.W."/>
            <person name="Priest M."/>
            <person name="Roberts A."/>
            <person name="Saif S."/>
            <person name="Shea T."/>
            <person name="Sykes S."/>
            <person name="Wortman J."/>
            <person name="Nusbaum C."/>
            <person name="Birren B."/>
        </authorList>
    </citation>
    <scope>NUCLEOTIDE SEQUENCE</scope>
    <source>
        <strain evidence="1">54006</strain>
    </source>
</reference>